<gene>
    <name evidence="10" type="ORF">UFOPK3772_02718</name>
</gene>
<dbReference type="InterPro" id="IPR039421">
    <property type="entry name" value="Type_1_exporter"/>
</dbReference>
<feature type="transmembrane region" description="Helical" evidence="7">
    <location>
        <begin position="296"/>
        <end position="316"/>
    </location>
</feature>
<keyword evidence="2 7" id="KW-0812">Transmembrane</keyword>
<dbReference type="SUPFAM" id="SSF90123">
    <property type="entry name" value="ABC transporter transmembrane region"/>
    <property type="match status" value="1"/>
</dbReference>
<dbReference type="InterPro" id="IPR011527">
    <property type="entry name" value="ABC1_TM_dom"/>
</dbReference>
<dbReference type="InterPro" id="IPR036640">
    <property type="entry name" value="ABC1_TM_sf"/>
</dbReference>
<dbReference type="InterPro" id="IPR003593">
    <property type="entry name" value="AAA+_ATPase"/>
</dbReference>
<evidence type="ECO:0000313" key="10">
    <source>
        <dbReference type="EMBL" id="CAB4965836.1"/>
    </source>
</evidence>
<keyword evidence="5 7" id="KW-1133">Transmembrane helix</keyword>
<dbReference type="SUPFAM" id="SSF52540">
    <property type="entry name" value="P-loop containing nucleoside triphosphate hydrolases"/>
    <property type="match status" value="1"/>
</dbReference>
<dbReference type="PROSITE" id="PS50929">
    <property type="entry name" value="ABC_TM1F"/>
    <property type="match status" value="1"/>
</dbReference>
<dbReference type="Gene3D" id="1.20.1560.10">
    <property type="entry name" value="ABC transporter type 1, transmembrane domain"/>
    <property type="match status" value="1"/>
</dbReference>
<feature type="transmembrane region" description="Helical" evidence="7">
    <location>
        <begin position="143"/>
        <end position="163"/>
    </location>
</feature>
<dbReference type="InterPro" id="IPR017871">
    <property type="entry name" value="ABC_transporter-like_CS"/>
</dbReference>
<feature type="transmembrane region" description="Helical" evidence="7">
    <location>
        <begin position="271"/>
        <end position="290"/>
    </location>
</feature>
<keyword evidence="3" id="KW-0547">Nucleotide-binding</keyword>
<dbReference type="GO" id="GO:0140359">
    <property type="term" value="F:ABC-type transporter activity"/>
    <property type="evidence" value="ECO:0007669"/>
    <property type="project" value="InterPro"/>
</dbReference>
<feature type="transmembrane region" description="Helical" evidence="7">
    <location>
        <begin position="80"/>
        <end position="103"/>
    </location>
</feature>
<evidence type="ECO:0000259" key="9">
    <source>
        <dbReference type="PROSITE" id="PS50929"/>
    </source>
</evidence>
<name>A0A6J7LC12_9ZZZZ</name>
<dbReference type="AlphaFoldDB" id="A0A6J7LC12"/>
<dbReference type="GO" id="GO:0005524">
    <property type="term" value="F:ATP binding"/>
    <property type="evidence" value="ECO:0007669"/>
    <property type="project" value="UniProtKB-KW"/>
</dbReference>
<evidence type="ECO:0000256" key="5">
    <source>
        <dbReference type="ARBA" id="ARBA00022989"/>
    </source>
</evidence>
<feature type="domain" description="ABC transmembrane type-1" evidence="9">
    <location>
        <begin position="23"/>
        <end position="327"/>
    </location>
</feature>
<evidence type="ECO:0000256" key="3">
    <source>
        <dbReference type="ARBA" id="ARBA00022741"/>
    </source>
</evidence>
<evidence type="ECO:0000256" key="7">
    <source>
        <dbReference type="SAM" id="Phobius"/>
    </source>
</evidence>
<feature type="domain" description="ABC transporter" evidence="8">
    <location>
        <begin position="375"/>
        <end position="611"/>
    </location>
</feature>
<dbReference type="Pfam" id="PF00005">
    <property type="entry name" value="ABC_tran"/>
    <property type="match status" value="1"/>
</dbReference>
<keyword evidence="6 7" id="KW-0472">Membrane</keyword>
<feature type="transmembrane region" description="Helical" evidence="7">
    <location>
        <begin position="20"/>
        <end position="53"/>
    </location>
</feature>
<accession>A0A6J7LC12</accession>
<dbReference type="GO" id="GO:0016020">
    <property type="term" value="C:membrane"/>
    <property type="evidence" value="ECO:0007669"/>
    <property type="project" value="UniProtKB-SubCell"/>
</dbReference>
<reference evidence="10" key="1">
    <citation type="submission" date="2020-05" db="EMBL/GenBank/DDBJ databases">
        <authorList>
            <person name="Chiriac C."/>
            <person name="Salcher M."/>
            <person name="Ghai R."/>
            <person name="Kavagutti S V."/>
        </authorList>
    </citation>
    <scope>NUCLEOTIDE SEQUENCE</scope>
</reference>
<evidence type="ECO:0000256" key="6">
    <source>
        <dbReference type="ARBA" id="ARBA00023136"/>
    </source>
</evidence>
<dbReference type="SMART" id="SM00382">
    <property type="entry name" value="AAA"/>
    <property type="match status" value="1"/>
</dbReference>
<evidence type="ECO:0000256" key="2">
    <source>
        <dbReference type="ARBA" id="ARBA00022692"/>
    </source>
</evidence>
<protein>
    <submittedName>
        <fullName evidence="10">Unannotated protein</fullName>
    </submittedName>
</protein>
<feature type="transmembrane region" description="Helical" evidence="7">
    <location>
        <begin position="169"/>
        <end position="199"/>
    </location>
</feature>
<dbReference type="InterPro" id="IPR003439">
    <property type="entry name" value="ABC_transporter-like_ATP-bd"/>
</dbReference>
<evidence type="ECO:0000256" key="1">
    <source>
        <dbReference type="ARBA" id="ARBA00004141"/>
    </source>
</evidence>
<dbReference type="GO" id="GO:0016887">
    <property type="term" value="F:ATP hydrolysis activity"/>
    <property type="evidence" value="ECO:0007669"/>
    <property type="project" value="InterPro"/>
</dbReference>
<proteinExistence type="predicted"/>
<dbReference type="Gene3D" id="3.40.50.300">
    <property type="entry name" value="P-loop containing nucleotide triphosphate hydrolases"/>
    <property type="match status" value="1"/>
</dbReference>
<dbReference type="PANTHER" id="PTHR24221">
    <property type="entry name" value="ATP-BINDING CASSETTE SUB-FAMILY B"/>
    <property type="match status" value="1"/>
</dbReference>
<sequence>MTVLQIIRESFSLLSKRHKWMLAAITAIQMATGALDLAGVLILGLVTVLSVVAVSGEALPTSVQTLVDRLGWAGVDPISIAGWLCLIAGCALVLKTVVNALLARKTLRFLANRQASLSGELTAGLFRRPLLEVMSRASQDVNFLLTVGAQAATVSVLGAASAATADVALLAILGLGLTVVDPVVTVFTILFYALLAIVLQRTMAQWASRLGFENTFVDIESYVKIGEALSSYREVTVLDRRGLYVERIQALRWQSARVSADSQFMSAIPKYVFDVALVVGAIALGVSQFVVKDTVAAIGIVAIFLVAGSRILPALMRLQGASLEIRRAEAPAMRVFELARDLKSNSHEVLSLGVTNPIEIRNRLKAGFPDFHPAIEVEDVWLTYEDSDEPAVAGVTFSLPEGASLALVGSTGAGKSTLADLILGIVVPDSGRVTFGGVSPAEAVTKWPGGIAYVPQEVSLANGTVRENVTLGLPREAVDDRWVWEALERAHLATYLRDFRDGLETPIGENGMRISGGQRQRLGIARALYTKPRLLVLDEATSALDAETEQAIAQTMQDLEGQVTTVTIAHRLATVRHCDLVLYLEAGRVVGRGTFAEVRKQSPAFDHQAQLLGL</sequence>
<keyword evidence="4" id="KW-0067">ATP-binding</keyword>
<dbReference type="PROSITE" id="PS50893">
    <property type="entry name" value="ABC_TRANSPORTER_2"/>
    <property type="match status" value="1"/>
</dbReference>
<evidence type="ECO:0000256" key="4">
    <source>
        <dbReference type="ARBA" id="ARBA00022840"/>
    </source>
</evidence>
<dbReference type="PANTHER" id="PTHR24221:SF654">
    <property type="entry name" value="ATP-BINDING CASSETTE SUB-FAMILY B MEMBER 6"/>
    <property type="match status" value="1"/>
</dbReference>
<dbReference type="InterPro" id="IPR027417">
    <property type="entry name" value="P-loop_NTPase"/>
</dbReference>
<dbReference type="PROSITE" id="PS00211">
    <property type="entry name" value="ABC_TRANSPORTER_1"/>
    <property type="match status" value="1"/>
</dbReference>
<organism evidence="10">
    <name type="scientific">freshwater metagenome</name>
    <dbReference type="NCBI Taxonomy" id="449393"/>
    <lineage>
        <taxon>unclassified sequences</taxon>
        <taxon>metagenomes</taxon>
        <taxon>ecological metagenomes</taxon>
    </lineage>
</organism>
<evidence type="ECO:0000259" key="8">
    <source>
        <dbReference type="PROSITE" id="PS50893"/>
    </source>
</evidence>
<dbReference type="EMBL" id="CAFBNE010000115">
    <property type="protein sequence ID" value="CAB4965836.1"/>
    <property type="molecule type" value="Genomic_DNA"/>
</dbReference>
<comment type="subcellular location">
    <subcellularLocation>
        <location evidence="1">Membrane</location>
        <topology evidence="1">Multi-pass membrane protein</topology>
    </subcellularLocation>
</comment>